<organism evidence="2 3">
    <name type="scientific">Aeromicrobium marinum DSM 15272</name>
    <dbReference type="NCBI Taxonomy" id="585531"/>
    <lineage>
        <taxon>Bacteria</taxon>
        <taxon>Bacillati</taxon>
        <taxon>Actinomycetota</taxon>
        <taxon>Actinomycetes</taxon>
        <taxon>Propionibacteriales</taxon>
        <taxon>Nocardioidaceae</taxon>
        <taxon>Aeromicrobium</taxon>
    </lineage>
</organism>
<evidence type="ECO:0000313" key="3">
    <source>
        <dbReference type="Proteomes" id="UP000003111"/>
    </source>
</evidence>
<sequence>MTSNAEFAARNGAADDGITRPIVGVGGPIGPRSGEPLFQTWWAPEERAWVTTAGGDYDDVVGEVMGRSAADSIATAVDRVSRSSQGHFADDNAPDAPTGTIDLLAGVPVMLRQQPPAGSWSATVGPWSSSGPSADEAVQRLAQQLSILDGSEYLNLGDFRDGGEPSTGSSPDGADDEAPE</sequence>
<name>E2S858_9ACTN</name>
<keyword evidence="3" id="KW-1185">Reference proteome</keyword>
<dbReference type="STRING" id="585531.HMPREF0063_10215"/>
<evidence type="ECO:0000256" key="1">
    <source>
        <dbReference type="SAM" id="MobiDB-lite"/>
    </source>
</evidence>
<reference evidence="2" key="1">
    <citation type="submission" date="2010-08" db="EMBL/GenBank/DDBJ databases">
        <authorList>
            <person name="Muzny D."/>
            <person name="Qin X."/>
            <person name="Buhay C."/>
            <person name="Dugan-Rocha S."/>
            <person name="Ding Y."/>
            <person name="Chen G."/>
            <person name="Hawes A."/>
            <person name="Holder M."/>
            <person name="Jhangiani S."/>
            <person name="Johnson A."/>
            <person name="Khan Z."/>
            <person name="Li Z."/>
            <person name="Liu W."/>
            <person name="Liu X."/>
            <person name="Perez L."/>
            <person name="Shen H."/>
            <person name="Wang Q."/>
            <person name="Watt J."/>
            <person name="Xi L."/>
            <person name="Xin Y."/>
            <person name="Zhou J."/>
            <person name="Deng J."/>
            <person name="Jiang H."/>
            <person name="Liu Y."/>
            <person name="Qu J."/>
            <person name="Song X.-Z."/>
            <person name="Zhang L."/>
            <person name="Villasana D."/>
            <person name="Johnson A."/>
            <person name="Liu J."/>
            <person name="Liyanage D."/>
            <person name="Lorensuhewa L."/>
            <person name="Robinson T."/>
            <person name="Song A."/>
            <person name="Song B.-B."/>
            <person name="Dinh H."/>
            <person name="Thornton R."/>
            <person name="Coyle M."/>
            <person name="Francisco L."/>
            <person name="Jackson L."/>
            <person name="Javaid M."/>
            <person name="Korchina V."/>
            <person name="Kovar C."/>
            <person name="Mata R."/>
            <person name="Mathew T."/>
            <person name="Ngo R."/>
            <person name="Nguyen L."/>
            <person name="Nguyen N."/>
            <person name="Okwuonu G."/>
            <person name="Ongeri F."/>
            <person name="Pham C."/>
            <person name="Simmons D."/>
            <person name="Wilczek-Boney K."/>
            <person name="Hale W."/>
            <person name="Jakkamsetti A."/>
            <person name="Pham P."/>
            <person name="Ruth R."/>
            <person name="San Lucas F."/>
            <person name="Warren J."/>
            <person name="Zhang J."/>
            <person name="Zhao Z."/>
            <person name="Zhou C."/>
            <person name="Zhu D."/>
            <person name="Lee S."/>
            <person name="Bess C."/>
            <person name="Blankenburg K."/>
            <person name="Forbes L."/>
            <person name="Fu Q."/>
            <person name="Gubbala S."/>
            <person name="Hirani K."/>
            <person name="Jayaseelan J.C."/>
            <person name="Lara F."/>
            <person name="Munidasa M."/>
            <person name="Palculict T."/>
            <person name="Patil S."/>
            <person name="Pu L.-L."/>
            <person name="Saada N."/>
            <person name="Tang L."/>
            <person name="Weissenberger G."/>
            <person name="Zhu Y."/>
            <person name="Hemphill L."/>
            <person name="Shang Y."/>
            <person name="Youmans B."/>
            <person name="Ayvaz T."/>
            <person name="Ross M."/>
            <person name="Santibanez J."/>
            <person name="Aqrawi P."/>
            <person name="Gross S."/>
            <person name="Joshi V."/>
            <person name="Fowler G."/>
            <person name="Nazareth L."/>
            <person name="Reid J."/>
            <person name="Worley K."/>
            <person name="Petrosino J."/>
            <person name="Highlander S."/>
            <person name="Gibbs R."/>
        </authorList>
    </citation>
    <scope>NUCLEOTIDE SEQUENCE [LARGE SCALE GENOMIC DNA]</scope>
    <source>
        <strain evidence="2">DSM 15272</strain>
    </source>
</reference>
<dbReference type="Proteomes" id="UP000003111">
    <property type="component" value="Unassembled WGS sequence"/>
</dbReference>
<proteinExistence type="predicted"/>
<feature type="region of interest" description="Disordered" evidence="1">
    <location>
        <begin position="114"/>
        <end position="137"/>
    </location>
</feature>
<feature type="region of interest" description="Disordered" evidence="1">
    <location>
        <begin position="1"/>
        <end position="31"/>
    </location>
</feature>
<evidence type="ECO:0000313" key="2">
    <source>
        <dbReference type="EMBL" id="EFQ84363.1"/>
    </source>
</evidence>
<dbReference type="HOGENOM" id="CLU_1493166_0_0_11"/>
<dbReference type="AlphaFoldDB" id="E2S858"/>
<dbReference type="RefSeq" id="WP_007079097.1">
    <property type="nucleotide sequence ID" value="NZ_CM001024.1"/>
</dbReference>
<accession>E2S858</accession>
<comment type="caution">
    <text evidence="2">The sequence shown here is derived from an EMBL/GenBank/DDBJ whole genome shotgun (WGS) entry which is preliminary data.</text>
</comment>
<feature type="compositionally biased region" description="Polar residues" evidence="1">
    <location>
        <begin position="120"/>
        <end position="132"/>
    </location>
</feature>
<protein>
    <submittedName>
        <fullName evidence="2">Uncharacterized protein</fullName>
    </submittedName>
</protein>
<dbReference type="EMBL" id="ACLF03000002">
    <property type="protein sequence ID" value="EFQ84363.1"/>
    <property type="molecule type" value="Genomic_DNA"/>
</dbReference>
<feature type="region of interest" description="Disordered" evidence="1">
    <location>
        <begin position="155"/>
        <end position="180"/>
    </location>
</feature>
<gene>
    <name evidence="2" type="ORF">HMPREF0063_10215</name>
</gene>